<proteinExistence type="predicted"/>
<reference evidence="2 3" key="1">
    <citation type="submission" date="2024-08" db="EMBL/GenBank/DDBJ databases">
        <authorList>
            <person name="Cucini C."/>
            <person name="Frati F."/>
        </authorList>
    </citation>
    <scope>NUCLEOTIDE SEQUENCE [LARGE SCALE GENOMIC DNA]</scope>
</reference>
<evidence type="ECO:0000313" key="3">
    <source>
        <dbReference type="Proteomes" id="UP001642540"/>
    </source>
</evidence>
<dbReference type="EMBL" id="CAXLJM020000111">
    <property type="protein sequence ID" value="CAL8136662.1"/>
    <property type="molecule type" value="Genomic_DNA"/>
</dbReference>
<protein>
    <submittedName>
        <fullName evidence="2">Uncharacterized protein</fullName>
    </submittedName>
</protein>
<feature type="region of interest" description="Disordered" evidence="1">
    <location>
        <begin position="95"/>
        <end position="129"/>
    </location>
</feature>
<organism evidence="2 3">
    <name type="scientific">Orchesella dallaii</name>
    <dbReference type="NCBI Taxonomy" id="48710"/>
    <lineage>
        <taxon>Eukaryota</taxon>
        <taxon>Metazoa</taxon>
        <taxon>Ecdysozoa</taxon>
        <taxon>Arthropoda</taxon>
        <taxon>Hexapoda</taxon>
        <taxon>Collembola</taxon>
        <taxon>Entomobryomorpha</taxon>
        <taxon>Entomobryoidea</taxon>
        <taxon>Orchesellidae</taxon>
        <taxon>Orchesellinae</taxon>
        <taxon>Orchesella</taxon>
    </lineage>
</organism>
<keyword evidence="3" id="KW-1185">Reference proteome</keyword>
<dbReference type="Proteomes" id="UP001642540">
    <property type="component" value="Unassembled WGS sequence"/>
</dbReference>
<evidence type="ECO:0000313" key="2">
    <source>
        <dbReference type="EMBL" id="CAL8136662.1"/>
    </source>
</evidence>
<comment type="caution">
    <text evidence="2">The sequence shown here is derived from an EMBL/GenBank/DDBJ whole genome shotgun (WGS) entry which is preliminary data.</text>
</comment>
<name>A0ABP1RV63_9HEXA</name>
<evidence type="ECO:0000256" key="1">
    <source>
        <dbReference type="SAM" id="MobiDB-lite"/>
    </source>
</evidence>
<accession>A0ABP1RV63</accession>
<sequence>MCALIREFFRWLCGACFSKRPNRIVNNEVVEEGVKMLEIKKDDEVEEGVEMQETESVDEVEEGVEMLEIKKDNEVEEGVEMLEIKKGDKVPISVAQADSKPSSSSATDAPKQGQFGKEKEADETHKPDHIRFEVFDINPNLDPTSYTRQKDLLYRPIGQSHGRRPTVLVLGLMHSRLVEDLSKEELETTTLQK</sequence>
<gene>
    <name evidence="2" type="ORF">ODALV1_LOCUS26552</name>
</gene>
<feature type="compositionally biased region" description="Basic and acidic residues" evidence="1">
    <location>
        <begin position="116"/>
        <end position="129"/>
    </location>
</feature>